<evidence type="ECO:0000256" key="1">
    <source>
        <dbReference type="ARBA" id="ARBA00022603"/>
    </source>
</evidence>
<dbReference type="InterPro" id="IPR029063">
    <property type="entry name" value="SAM-dependent_MTases_sf"/>
</dbReference>
<evidence type="ECO:0000313" key="6">
    <source>
        <dbReference type="Proteomes" id="UP001162891"/>
    </source>
</evidence>
<evidence type="ECO:0000259" key="4">
    <source>
        <dbReference type="Pfam" id="PF13649"/>
    </source>
</evidence>
<keyword evidence="1 5" id="KW-0489">Methyltransferase</keyword>
<keyword evidence="6" id="KW-1185">Reference proteome</keyword>
<evidence type="ECO:0000313" key="5">
    <source>
        <dbReference type="EMBL" id="BDG05489.1"/>
    </source>
</evidence>
<dbReference type="Proteomes" id="UP001162891">
    <property type="component" value="Chromosome"/>
</dbReference>
<organism evidence="5 6">
    <name type="scientific">Anaeromyxobacter oryzae</name>
    <dbReference type="NCBI Taxonomy" id="2918170"/>
    <lineage>
        <taxon>Bacteria</taxon>
        <taxon>Pseudomonadati</taxon>
        <taxon>Myxococcota</taxon>
        <taxon>Myxococcia</taxon>
        <taxon>Myxococcales</taxon>
        <taxon>Cystobacterineae</taxon>
        <taxon>Anaeromyxobacteraceae</taxon>
        <taxon>Anaeromyxobacter</taxon>
    </lineage>
</organism>
<dbReference type="RefSeq" id="WP_248354370.1">
    <property type="nucleotide sequence ID" value="NZ_AP025591.1"/>
</dbReference>
<dbReference type="Pfam" id="PF13649">
    <property type="entry name" value="Methyltransf_25"/>
    <property type="match status" value="1"/>
</dbReference>
<gene>
    <name evidence="5" type="ORF">AMOR_44850</name>
</gene>
<dbReference type="CDD" id="cd02440">
    <property type="entry name" value="AdoMet_MTases"/>
    <property type="match status" value="1"/>
</dbReference>
<dbReference type="Gene3D" id="3.40.50.150">
    <property type="entry name" value="Vaccinia Virus protein VP39"/>
    <property type="match status" value="1"/>
</dbReference>
<dbReference type="InterPro" id="IPR041698">
    <property type="entry name" value="Methyltransf_25"/>
</dbReference>
<reference evidence="6" key="1">
    <citation type="journal article" date="2022" name="Int. J. Syst. Evol. Microbiol.">
        <title>Anaeromyxobacter oryzae sp. nov., Anaeromyxobacter diazotrophicus sp. nov. and Anaeromyxobacter paludicola sp. nov., isolated from paddy soils.</title>
        <authorList>
            <person name="Itoh H."/>
            <person name="Xu Z."/>
            <person name="Mise K."/>
            <person name="Masuda Y."/>
            <person name="Ushijima N."/>
            <person name="Hayakawa C."/>
            <person name="Shiratori Y."/>
            <person name="Senoo K."/>
        </authorList>
    </citation>
    <scope>NUCLEOTIDE SEQUENCE [LARGE SCALE GENOMIC DNA]</scope>
    <source>
        <strain evidence="6">Red232</strain>
    </source>
</reference>
<dbReference type="SUPFAM" id="SSF53335">
    <property type="entry name" value="S-adenosyl-L-methionine-dependent methyltransferases"/>
    <property type="match status" value="1"/>
</dbReference>
<dbReference type="Gene3D" id="2.20.25.110">
    <property type="entry name" value="S-adenosyl-L-methionine-dependent methyltransferases"/>
    <property type="match status" value="1"/>
</dbReference>
<feature type="domain" description="Methyltransferase" evidence="4">
    <location>
        <begin position="59"/>
        <end position="154"/>
    </location>
</feature>
<dbReference type="PANTHER" id="PTHR43464">
    <property type="entry name" value="METHYLTRANSFERASE"/>
    <property type="match status" value="1"/>
</dbReference>
<accession>A0ABN6N0F5</accession>
<proteinExistence type="predicted"/>
<dbReference type="PANTHER" id="PTHR43464:SF19">
    <property type="entry name" value="UBIQUINONE BIOSYNTHESIS O-METHYLTRANSFERASE, MITOCHONDRIAL"/>
    <property type="match status" value="1"/>
</dbReference>
<sequence>MAEEARASGAAGPADAWWSDAAFWDEMFDFIFPPAQLALGADVAARASRLLDLAPGSAVLDLGCGPGRVAVPLARMGHRVVGVDAQRGYLARARAWAAREGVTVELRHANVAELELPPVFDAVLSVFTSFGYFADPERDGAVLARARAALRRGGRLLLETAHRDGVVRLMHVRETEAPDGRRWREEPRFDPVTGVLEARWTLTSPAGTRSYLSRMRPYSATELDAMLRRAGFRGVTFHGDLDGGPPSLDTYTIVAIGET</sequence>
<keyword evidence="3" id="KW-0949">S-adenosyl-L-methionine</keyword>
<dbReference type="GO" id="GO:0008168">
    <property type="term" value="F:methyltransferase activity"/>
    <property type="evidence" value="ECO:0007669"/>
    <property type="project" value="UniProtKB-KW"/>
</dbReference>
<evidence type="ECO:0000256" key="3">
    <source>
        <dbReference type="ARBA" id="ARBA00022691"/>
    </source>
</evidence>
<dbReference type="EMBL" id="AP025591">
    <property type="protein sequence ID" value="BDG05489.1"/>
    <property type="molecule type" value="Genomic_DNA"/>
</dbReference>
<protein>
    <submittedName>
        <fullName evidence="5">SAM-dependent methyltransferase</fullName>
    </submittedName>
</protein>
<dbReference type="GO" id="GO:0032259">
    <property type="term" value="P:methylation"/>
    <property type="evidence" value="ECO:0007669"/>
    <property type="project" value="UniProtKB-KW"/>
</dbReference>
<name>A0ABN6N0F5_9BACT</name>
<keyword evidence="2" id="KW-0808">Transferase</keyword>
<evidence type="ECO:0000256" key="2">
    <source>
        <dbReference type="ARBA" id="ARBA00022679"/>
    </source>
</evidence>